<organism evidence="3 4">
    <name type="scientific">Ophiocordyceps camponoti-floridani</name>
    <dbReference type="NCBI Taxonomy" id="2030778"/>
    <lineage>
        <taxon>Eukaryota</taxon>
        <taxon>Fungi</taxon>
        <taxon>Dikarya</taxon>
        <taxon>Ascomycota</taxon>
        <taxon>Pezizomycotina</taxon>
        <taxon>Sordariomycetes</taxon>
        <taxon>Hypocreomycetidae</taxon>
        <taxon>Hypocreales</taxon>
        <taxon>Ophiocordycipitaceae</taxon>
        <taxon>Ophiocordyceps</taxon>
    </lineage>
</organism>
<sequence length="93" mass="9903">MKAVLAVVTLLASAAMAAPAGDVRPSKQKLAPPSKNDVDIINAGPSALGPQDRDKVFTPPRFWRTPNGVKLPPKKKLVFPGQRIEIAPARTLP</sequence>
<evidence type="ECO:0000256" key="1">
    <source>
        <dbReference type="SAM" id="MobiDB-lite"/>
    </source>
</evidence>
<name>A0A8H4Q3Y0_9HYPO</name>
<gene>
    <name evidence="3" type="ORF">GQ602_005805</name>
</gene>
<proteinExistence type="predicted"/>
<dbReference type="EMBL" id="JAACLJ010000006">
    <property type="protein sequence ID" value="KAF4584432.1"/>
    <property type="molecule type" value="Genomic_DNA"/>
</dbReference>
<dbReference type="Proteomes" id="UP000562929">
    <property type="component" value="Unassembled WGS sequence"/>
</dbReference>
<accession>A0A8H4Q3Y0</accession>
<feature type="chain" id="PRO_5034621526" evidence="2">
    <location>
        <begin position="18"/>
        <end position="93"/>
    </location>
</feature>
<reference evidence="3 4" key="1">
    <citation type="journal article" date="2020" name="G3 (Bethesda)">
        <title>Genetic Underpinnings of Host Manipulation by Ophiocordyceps as Revealed by Comparative Transcriptomics.</title>
        <authorList>
            <person name="Will I."/>
            <person name="Das B."/>
            <person name="Trinh T."/>
            <person name="Brachmann A."/>
            <person name="Ohm R.A."/>
            <person name="de Bekker C."/>
        </authorList>
    </citation>
    <scope>NUCLEOTIDE SEQUENCE [LARGE SCALE GENOMIC DNA]</scope>
    <source>
        <strain evidence="3 4">EC05</strain>
    </source>
</reference>
<dbReference type="AlphaFoldDB" id="A0A8H4Q3Y0"/>
<comment type="caution">
    <text evidence="3">The sequence shown here is derived from an EMBL/GenBank/DDBJ whole genome shotgun (WGS) entry which is preliminary data.</text>
</comment>
<protein>
    <submittedName>
        <fullName evidence="3">Uncharacterized protein</fullName>
    </submittedName>
</protein>
<feature type="signal peptide" evidence="2">
    <location>
        <begin position="1"/>
        <end position="17"/>
    </location>
</feature>
<evidence type="ECO:0000256" key="2">
    <source>
        <dbReference type="SAM" id="SignalP"/>
    </source>
</evidence>
<keyword evidence="2" id="KW-0732">Signal</keyword>
<evidence type="ECO:0000313" key="4">
    <source>
        <dbReference type="Proteomes" id="UP000562929"/>
    </source>
</evidence>
<keyword evidence="4" id="KW-1185">Reference proteome</keyword>
<feature type="region of interest" description="Disordered" evidence="1">
    <location>
        <begin position="21"/>
        <end position="57"/>
    </location>
</feature>
<evidence type="ECO:0000313" key="3">
    <source>
        <dbReference type="EMBL" id="KAF4584432.1"/>
    </source>
</evidence>